<proteinExistence type="predicted"/>
<evidence type="ECO:0000313" key="1">
    <source>
        <dbReference type="EMBL" id="PVI07249.1"/>
    </source>
</evidence>
<gene>
    <name evidence="1" type="ORF">DM02DRAFT_357417</name>
</gene>
<keyword evidence="2" id="KW-1185">Reference proteome</keyword>
<dbReference type="AlphaFoldDB" id="A0A2V1EB34"/>
<name>A0A2V1EB34_9PLEO</name>
<dbReference type="EMBL" id="KZ805305">
    <property type="protein sequence ID" value="PVI07249.1"/>
    <property type="molecule type" value="Genomic_DNA"/>
</dbReference>
<protein>
    <submittedName>
        <fullName evidence="1">Uncharacterized protein</fullName>
    </submittedName>
</protein>
<sequence>MGKLLPRLNTLVLEECCCQLVGDVNVKCSYLSFFLSLHAMSLPSPVRALRACIRTNVRPPVIFKSPISKSPLPLLSAPCPPTTERIEQRPQGPVVCHTHALTHALPPYLVVCPTPPSPLPVMSRQGRMLACFILDVSNCLLFPLCIISRPFFRLWFELGICLMLPGLTLLARVPFACPRSVYLSNMCDCLSVGWLVGWLTAPFRLVSSGYCGLGESAPHPHLPCPISSTDSTQSLHSPTLPRAYRCMPIQPPTLNQSIN</sequence>
<accession>A0A2V1EB34</accession>
<dbReference type="Proteomes" id="UP000244855">
    <property type="component" value="Unassembled WGS sequence"/>
</dbReference>
<organism evidence="1 2">
    <name type="scientific">Periconia macrospinosa</name>
    <dbReference type="NCBI Taxonomy" id="97972"/>
    <lineage>
        <taxon>Eukaryota</taxon>
        <taxon>Fungi</taxon>
        <taxon>Dikarya</taxon>
        <taxon>Ascomycota</taxon>
        <taxon>Pezizomycotina</taxon>
        <taxon>Dothideomycetes</taxon>
        <taxon>Pleosporomycetidae</taxon>
        <taxon>Pleosporales</taxon>
        <taxon>Massarineae</taxon>
        <taxon>Periconiaceae</taxon>
        <taxon>Periconia</taxon>
    </lineage>
</organism>
<evidence type="ECO:0000313" key="2">
    <source>
        <dbReference type="Proteomes" id="UP000244855"/>
    </source>
</evidence>
<reference evidence="1 2" key="1">
    <citation type="journal article" date="2018" name="Sci. Rep.">
        <title>Comparative genomics provides insights into the lifestyle and reveals functional heterogeneity of dark septate endophytic fungi.</title>
        <authorList>
            <person name="Knapp D.G."/>
            <person name="Nemeth J.B."/>
            <person name="Barry K."/>
            <person name="Hainaut M."/>
            <person name="Henrissat B."/>
            <person name="Johnson J."/>
            <person name="Kuo A."/>
            <person name="Lim J.H.P."/>
            <person name="Lipzen A."/>
            <person name="Nolan M."/>
            <person name="Ohm R.A."/>
            <person name="Tamas L."/>
            <person name="Grigoriev I.V."/>
            <person name="Spatafora J.W."/>
            <person name="Nagy L.G."/>
            <person name="Kovacs G.M."/>
        </authorList>
    </citation>
    <scope>NUCLEOTIDE SEQUENCE [LARGE SCALE GENOMIC DNA]</scope>
    <source>
        <strain evidence="1 2">DSE2036</strain>
    </source>
</reference>